<accession>A0ABM0MBC1</accession>
<dbReference type="RefSeq" id="XP_006817312.1">
    <property type="nucleotide sequence ID" value="XM_006817249.1"/>
</dbReference>
<evidence type="ECO:0000313" key="1">
    <source>
        <dbReference type="Proteomes" id="UP000694865"/>
    </source>
</evidence>
<protein>
    <submittedName>
        <fullName evidence="2">Uncharacterized protein LOC102804284</fullName>
    </submittedName>
</protein>
<proteinExistence type="predicted"/>
<evidence type="ECO:0000313" key="2">
    <source>
        <dbReference type="RefSeq" id="XP_006817312.1"/>
    </source>
</evidence>
<keyword evidence="1" id="KW-1185">Reference proteome</keyword>
<dbReference type="Proteomes" id="UP000694865">
    <property type="component" value="Unplaced"/>
</dbReference>
<dbReference type="GeneID" id="102804284"/>
<organism evidence="1 2">
    <name type="scientific">Saccoglossus kowalevskii</name>
    <name type="common">Acorn worm</name>
    <dbReference type="NCBI Taxonomy" id="10224"/>
    <lineage>
        <taxon>Eukaryota</taxon>
        <taxon>Metazoa</taxon>
        <taxon>Hemichordata</taxon>
        <taxon>Enteropneusta</taxon>
        <taxon>Harrimaniidae</taxon>
        <taxon>Saccoglossus</taxon>
    </lineage>
</organism>
<reference evidence="2" key="1">
    <citation type="submission" date="2025-08" db="UniProtKB">
        <authorList>
            <consortium name="RefSeq"/>
        </authorList>
    </citation>
    <scope>IDENTIFICATION</scope>
    <source>
        <tissue evidence="2">Testes</tissue>
    </source>
</reference>
<name>A0ABM0MBC1_SACKO</name>
<gene>
    <name evidence="2" type="primary">LOC102804284</name>
</gene>
<sequence length="121" mass="13777">MTKYNSPMHDISYDSMDELKLHFDDNQSRDSLSNKFDLNTFTTNSENVTPRDLVTSGLISHDGFSSPTPEELDGLYAKVNFSKKKMNQRRDDAILNNSDSVSIYGFNNPMVAMTLNERTEL</sequence>